<protein>
    <submittedName>
        <fullName evidence="2">Uncharacterized protein</fullName>
    </submittedName>
</protein>
<name>A0AAN6HJF9_FUSAU</name>
<gene>
    <name evidence="2" type="ORF">FAUST_1638</name>
</gene>
<dbReference type="Proteomes" id="UP000537989">
    <property type="component" value="Unassembled WGS sequence"/>
</dbReference>
<dbReference type="AlphaFoldDB" id="A0AAN6HJF9"/>
<feature type="compositionally biased region" description="Acidic residues" evidence="1">
    <location>
        <begin position="63"/>
        <end position="74"/>
    </location>
</feature>
<evidence type="ECO:0000313" key="3">
    <source>
        <dbReference type="Proteomes" id="UP000537989"/>
    </source>
</evidence>
<reference evidence="2 3" key="1">
    <citation type="submission" date="2020-02" db="EMBL/GenBank/DDBJ databases">
        <title>Identification and distribution of gene clusters putatively required for synthesis of sphingolipid metabolism inhibitors in phylogenetically diverse species of the filamentous fungus Fusarium.</title>
        <authorList>
            <person name="Kim H.-S."/>
            <person name="Busman M."/>
            <person name="Brown D.W."/>
            <person name="Divon H."/>
            <person name="Uhlig S."/>
            <person name="Proctor R.H."/>
        </authorList>
    </citation>
    <scope>NUCLEOTIDE SEQUENCE [LARGE SCALE GENOMIC DNA]</scope>
    <source>
        <strain evidence="2 3">NRRL 2903</strain>
    </source>
</reference>
<keyword evidence="3" id="KW-1185">Reference proteome</keyword>
<proteinExistence type="predicted"/>
<evidence type="ECO:0000256" key="1">
    <source>
        <dbReference type="SAM" id="MobiDB-lite"/>
    </source>
</evidence>
<feature type="compositionally biased region" description="Basic and acidic residues" evidence="1">
    <location>
        <begin position="75"/>
        <end position="85"/>
    </location>
</feature>
<comment type="caution">
    <text evidence="2">The sequence shown here is derived from an EMBL/GenBank/DDBJ whole genome shotgun (WGS) entry which is preliminary data.</text>
</comment>
<sequence>MDALIVKVGCQMDLFPQVGETCTVTIANAVFEPRSAPVDQTPAFETFFQLLLKSFSRKKHPSDDEDDYDDEHVDEDSKKSFRGSVRDVTDRNIPPEYRVIAIRHPRGFDVYLPYVELNGSESLADYLSRVEDEDLKKITLKTDVSSKTLEAQSLAMNYLKYSLSAKPYLPSVQSQEAYKYLLNFDRKEKHFQGAFIFILSKFARGEECLL</sequence>
<accession>A0AAN6HJF9</accession>
<feature type="region of interest" description="Disordered" evidence="1">
    <location>
        <begin position="58"/>
        <end position="85"/>
    </location>
</feature>
<evidence type="ECO:0000313" key="2">
    <source>
        <dbReference type="EMBL" id="KAF5245654.1"/>
    </source>
</evidence>
<organism evidence="2 3">
    <name type="scientific">Fusarium austroamericanum</name>
    <dbReference type="NCBI Taxonomy" id="282268"/>
    <lineage>
        <taxon>Eukaryota</taxon>
        <taxon>Fungi</taxon>
        <taxon>Dikarya</taxon>
        <taxon>Ascomycota</taxon>
        <taxon>Pezizomycotina</taxon>
        <taxon>Sordariomycetes</taxon>
        <taxon>Hypocreomycetidae</taxon>
        <taxon>Hypocreales</taxon>
        <taxon>Nectriaceae</taxon>
        <taxon>Fusarium</taxon>
    </lineage>
</organism>
<dbReference type="EMBL" id="JAAMOD010000035">
    <property type="protein sequence ID" value="KAF5245654.1"/>
    <property type="molecule type" value="Genomic_DNA"/>
</dbReference>